<name>A0A562P152_9RHOB</name>
<evidence type="ECO:0000313" key="6">
    <source>
        <dbReference type="Proteomes" id="UP000316225"/>
    </source>
</evidence>
<feature type="region of interest" description="Disordered" evidence="3">
    <location>
        <begin position="488"/>
        <end position="509"/>
    </location>
</feature>
<feature type="signal peptide" evidence="4">
    <location>
        <begin position="1"/>
        <end position="22"/>
    </location>
</feature>
<reference evidence="5 6" key="1">
    <citation type="journal article" date="2015" name="Stand. Genomic Sci.">
        <title>Genomic Encyclopedia of Bacterial and Archaeal Type Strains, Phase III: the genomes of soil and plant-associated and newly described type strains.</title>
        <authorList>
            <person name="Whitman W.B."/>
            <person name="Woyke T."/>
            <person name="Klenk H.P."/>
            <person name="Zhou Y."/>
            <person name="Lilburn T.G."/>
            <person name="Beck B.J."/>
            <person name="De Vos P."/>
            <person name="Vandamme P."/>
            <person name="Eisen J.A."/>
            <person name="Garrity G."/>
            <person name="Hugenholtz P."/>
            <person name="Kyrpides N.C."/>
        </authorList>
    </citation>
    <scope>NUCLEOTIDE SEQUENCE [LARGE SCALE GENOMIC DNA]</scope>
    <source>
        <strain evidence="5 6">CGMCC 1.5364</strain>
    </source>
</reference>
<dbReference type="Gene3D" id="3.40.710.10">
    <property type="entry name" value="DD-peptidase/beta-lactamase superfamily"/>
    <property type="match status" value="2"/>
</dbReference>
<dbReference type="AlphaFoldDB" id="A0A562P152"/>
<feature type="chain" id="PRO_5021819613" evidence="4">
    <location>
        <begin position="23"/>
        <end position="509"/>
    </location>
</feature>
<dbReference type="PANTHER" id="PTHR30023">
    <property type="entry name" value="D-ALANYL-D-ALANINE CARBOXYPEPTIDASE"/>
    <property type="match status" value="1"/>
</dbReference>
<evidence type="ECO:0000256" key="2">
    <source>
        <dbReference type="ARBA" id="ARBA00022801"/>
    </source>
</evidence>
<proteinExistence type="inferred from homology"/>
<dbReference type="RefSeq" id="WP_242007863.1">
    <property type="nucleotide sequence ID" value="NZ_VLKU01000001.1"/>
</dbReference>
<dbReference type="InterPro" id="IPR000667">
    <property type="entry name" value="Peptidase_S13"/>
</dbReference>
<evidence type="ECO:0000256" key="3">
    <source>
        <dbReference type="SAM" id="MobiDB-lite"/>
    </source>
</evidence>
<organism evidence="5 6">
    <name type="scientific">Paracoccus sulfuroxidans</name>
    <dbReference type="NCBI Taxonomy" id="384678"/>
    <lineage>
        <taxon>Bacteria</taxon>
        <taxon>Pseudomonadati</taxon>
        <taxon>Pseudomonadota</taxon>
        <taxon>Alphaproteobacteria</taxon>
        <taxon>Rhodobacterales</taxon>
        <taxon>Paracoccaceae</taxon>
        <taxon>Paracoccus</taxon>
    </lineage>
</organism>
<dbReference type="PANTHER" id="PTHR30023:SF0">
    <property type="entry name" value="PENICILLIN-SENSITIVE CARBOXYPEPTIDASE A"/>
    <property type="match status" value="1"/>
</dbReference>
<protein>
    <submittedName>
        <fullName evidence="5">D-alanyl-D-alanine carboxypeptidase/D-alanyl-D-alanine-endopeptidase (Penicillin-binding protein 4)</fullName>
    </submittedName>
</protein>
<keyword evidence="2" id="KW-0378">Hydrolase</keyword>
<dbReference type="GO" id="GO:0004185">
    <property type="term" value="F:serine-type carboxypeptidase activity"/>
    <property type="evidence" value="ECO:0007669"/>
    <property type="project" value="InterPro"/>
</dbReference>
<dbReference type="PRINTS" id="PR00922">
    <property type="entry name" value="DADACBPTASE3"/>
</dbReference>
<evidence type="ECO:0000256" key="4">
    <source>
        <dbReference type="SAM" id="SignalP"/>
    </source>
</evidence>
<keyword evidence="5" id="KW-0121">Carboxypeptidase</keyword>
<comment type="caution">
    <text evidence="5">The sequence shown here is derived from an EMBL/GenBank/DDBJ whole genome shotgun (WGS) entry which is preliminary data.</text>
</comment>
<evidence type="ECO:0000313" key="5">
    <source>
        <dbReference type="EMBL" id="TWI38207.1"/>
    </source>
</evidence>
<dbReference type="Pfam" id="PF02113">
    <property type="entry name" value="Peptidase_S13"/>
    <property type="match status" value="2"/>
</dbReference>
<dbReference type="Proteomes" id="UP000316225">
    <property type="component" value="Unassembled WGS sequence"/>
</dbReference>
<dbReference type="GO" id="GO:0006508">
    <property type="term" value="P:proteolysis"/>
    <property type="evidence" value="ECO:0007669"/>
    <property type="project" value="InterPro"/>
</dbReference>
<sequence>MITRRNLMAGLLAATLMPSVLRADPRPRARPVRTGAGAGVGVAKAVPTDIEALIANARLGGSVSFAVLDAQDGTLLASRAADEMRAPASTLKAVTALYAIDRLGPNHRFRTRVLRAGDMLILAGGGDPVLDTDQLAELAKATAAAEKTAGRPAPQRFAIWGGAIPHHDEITAGQAAHLPYNPAFSGINLNFNRVHLDWRQGGASVEARARRNSPRAYTVAVEVTDRGAPLFAYVPRENGEGWSISRRALGKSESRWLPVRKPELYAGDVFQTLCRAQGLVLPKPEVITDLPAGDEIASHESPPLTEIARDMLDYSTNLTAEVIGLAASGAGTIGASAQAMQDWLQAKGVQGAFLFRDHSGLSAGNRVSARMLAEVMAGPARSAGLRGLMKPIPLRNADGKKIPSDITIDAKTGTLNFVSNLSGFAQGPQGRVLAFAVLTGDEERRAATEGQELPDGVIGWTRRSKGLQQGIIEAWVAQYDRSAPALAVPAAPQPTDAPQPLEDAVAGAG</sequence>
<dbReference type="EMBL" id="VLKU01000001">
    <property type="protein sequence ID" value="TWI38207.1"/>
    <property type="molecule type" value="Genomic_DNA"/>
</dbReference>
<keyword evidence="5" id="KW-0645">Protease</keyword>
<gene>
    <name evidence="5" type="ORF">IQ24_00344</name>
</gene>
<evidence type="ECO:0000256" key="1">
    <source>
        <dbReference type="ARBA" id="ARBA00006096"/>
    </source>
</evidence>
<keyword evidence="4" id="KW-0732">Signal</keyword>
<accession>A0A562P152</accession>
<keyword evidence="6" id="KW-1185">Reference proteome</keyword>
<comment type="similarity">
    <text evidence="1">Belongs to the peptidase S13 family.</text>
</comment>
<dbReference type="GO" id="GO:0000270">
    <property type="term" value="P:peptidoglycan metabolic process"/>
    <property type="evidence" value="ECO:0007669"/>
    <property type="project" value="TreeGrafter"/>
</dbReference>
<dbReference type="InterPro" id="IPR012338">
    <property type="entry name" value="Beta-lactam/transpept-like"/>
</dbReference>
<dbReference type="SUPFAM" id="SSF56601">
    <property type="entry name" value="beta-lactamase/transpeptidase-like"/>
    <property type="match status" value="1"/>
</dbReference>